<reference evidence="3" key="1">
    <citation type="submission" date="2016-10" db="EMBL/GenBank/DDBJ databases">
        <authorList>
            <person name="Varghese N."/>
            <person name="Submissions S."/>
        </authorList>
    </citation>
    <scope>NUCLEOTIDE SEQUENCE [LARGE SCALE GENOMIC DNA]</scope>
    <source>
        <strain evidence="3">DSM 28881</strain>
    </source>
</reference>
<gene>
    <name evidence="2" type="ORF">SAMN05443431_10990</name>
</gene>
<dbReference type="STRING" id="1144750.SAMN05443431_10990"/>
<sequence>MPIIVFLIAFAIAIIILLIYYFSAKTTILRRLKKVGFSRIGSLQNNRFAKIEGTALNIGDPLIAPLSKRKCVFYKIKIERKESNGKSAHWKTIVNEKRIQDFFVEQTGERLIIFPMQDPKNYYDYLDTDKTVSSGTFKDPTPEFKALLEAYNIKTESVFGLNKQLRYTEAIVEVGERITVAGHVKWIKLDNPVKNYNYSSIASLTATTNEKILITDTPEALRPKHGRA</sequence>
<evidence type="ECO:0000313" key="2">
    <source>
        <dbReference type="EMBL" id="SFJ55043.1"/>
    </source>
</evidence>
<protein>
    <recommendedName>
        <fullName evidence="4">RING-type E3 ubiquitin transferase</fullName>
    </recommendedName>
</protein>
<proteinExistence type="predicted"/>
<dbReference type="EMBL" id="FORM01000009">
    <property type="protein sequence ID" value="SFJ55043.1"/>
    <property type="molecule type" value="Genomic_DNA"/>
</dbReference>
<evidence type="ECO:0008006" key="4">
    <source>
        <dbReference type="Google" id="ProtNLM"/>
    </source>
</evidence>
<organism evidence="2 3">
    <name type="scientific">Olleya namhaensis</name>
    <dbReference type="NCBI Taxonomy" id="1144750"/>
    <lineage>
        <taxon>Bacteria</taxon>
        <taxon>Pseudomonadati</taxon>
        <taxon>Bacteroidota</taxon>
        <taxon>Flavobacteriia</taxon>
        <taxon>Flavobacteriales</taxon>
        <taxon>Flavobacteriaceae</taxon>
    </lineage>
</organism>
<keyword evidence="1" id="KW-0472">Membrane</keyword>
<feature type="transmembrane region" description="Helical" evidence="1">
    <location>
        <begin position="6"/>
        <end position="24"/>
    </location>
</feature>
<evidence type="ECO:0000313" key="3">
    <source>
        <dbReference type="Proteomes" id="UP000199559"/>
    </source>
</evidence>
<keyword evidence="1" id="KW-1133">Transmembrane helix</keyword>
<dbReference type="AlphaFoldDB" id="A0A1I3S886"/>
<dbReference type="Proteomes" id="UP000199559">
    <property type="component" value="Unassembled WGS sequence"/>
</dbReference>
<accession>A0A1I3S886</accession>
<evidence type="ECO:0000256" key="1">
    <source>
        <dbReference type="SAM" id="Phobius"/>
    </source>
</evidence>
<keyword evidence="1" id="KW-0812">Transmembrane</keyword>
<keyword evidence="3" id="KW-1185">Reference proteome</keyword>
<name>A0A1I3S886_9FLAO</name>